<accession>A0A398BZA2</accession>
<comment type="caution">
    <text evidence="1">The sequence shown here is derived from an EMBL/GenBank/DDBJ whole genome shotgun (WGS) entry which is preliminary data.</text>
</comment>
<dbReference type="AlphaFoldDB" id="A0A398BZA2"/>
<evidence type="ECO:0000313" key="2">
    <source>
        <dbReference type="Proteomes" id="UP000266649"/>
    </source>
</evidence>
<sequence>MIGFGLRIKLYTAIHSILGIMTVESPNRMTSLRHLRKGLAIFKTGRSPFWMVRLRDPEDGRYIVRSTKEEL</sequence>
<reference evidence="1 2" key="1">
    <citation type="submission" date="2018-09" db="EMBL/GenBank/DDBJ databases">
        <title>Gemmobacter lutimaris sp. nov., a marine bacterium isolated from tidal flat.</title>
        <authorList>
            <person name="Lee D.W."/>
            <person name="Yoo Y."/>
            <person name="Kim J.-J."/>
            <person name="Kim B.S."/>
        </authorList>
    </citation>
    <scope>NUCLEOTIDE SEQUENCE [LARGE SCALE GENOMIC DNA]</scope>
    <source>
        <strain evidence="1 2">YJ-T1-11</strain>
    </source>
</reference>
<proteinExistence type="predicted"/>
<dbReference type="EMBL" id="QXXQ01000002">
    <property type="protein sequence ID" value="RID93280.1"/>
    <property type="molecule type" value="Genomic_DNA"/>
</dbReference>
<name>A0A398BZA2_9RHOB</name>
<keyword evidence="2" id="KW-1185">Reference proteome</keyword>
<protein>
    <submittedName>
        <fullName evidence="1">Uncharacterized protein</fullName>
    </submittedName>
</protein>
<dbReference type="Proteomes" id="UP000266649">
    <property type="component" value="Unassembled WGS sequence"/>
</dbReference>
<gene>
    <name evidence="1" type="ORF">D2N39_06495</name>
</gene>
<evidence type="ECO:0000313" key="1">
    <source>
        <dbReference type="EMBL" id="RID93280.1"/>
    </source>
</evidence>
<organism evidence="1 2">
    <name type="scientific">Gemmobacter lutimaris</name>
    <dbReference type="NCBI Taxonomy" id="2306023"/>
    <lineage>
        <taxon>Bacteria</taxon>
        <taxon>Pseudomonadati</taxon>
        <taxon>Pseudomonadota</taxon>
        <taxon>Alphaproteobacteria</taxon>
        <taxon>Rhodobacterales</taxon>
        <taxon>Paracoccaceae</taxon>
        <taxon>Gemmobacter</taxon>
    </lineage>
</organism>